<dbReference type="Proteomes" id="UP001243989">
    <property type="component" value="Unassembled WGS sequence"/>
</dbReference>
<gene>
    <name evidence="2" type="ORF">BDP81DRAFT_7170</name>
</gene>
<sequence length="165" mass="18627">MATKAFFTVERLDRGWFGCRTLSGASSVAKVLLCSPTTPSSVSILIPGQRKQADESTYHVLRERSYGYIENNSSLRDSQELSHEHLASNPDTDSHFQQTRAHPRPAGSYDLDQIIKATRQKIWELNKFKVQIMTRHSTRGGSREPDAESHDEICLKVEDSGCIYL</sequence>
<feature type="compositionally biased region" description="Polar residues" evidence="1">
    <location>
        <begin position="89"/>
        <end position="100"/>
    </location>
</feature>
<comment type="caution">
    <text evidence="2">The sequence shown here is derived from an EMBL/GenBank/DDBJ whole genome shotgun (WGS) entry which is preliminary data.</text>
</comment>
<protein>
    <submittedName>
        <fullName evidence="2">Uncharacterized protein</fullName>
    </submittedName>
</protein>
<organism evidence="2 3">
    <name type="scientific">Colletotrichum phormii</name>
    <dbReference type="NCBI Taxonomy" id="359342"/>
    <lineage>
        <taxon>Eukaryota</taxon>
        <taxon>Fungi</taxon>
        <taxon>Dikarya</taxon>
        <taxon>Ascomycota</taxon>
        <taxon>Pezizomycotina</taxon>
        <taxon>Sordariomycetes</taxon>
        <taxon>Hypocreomycetidae</taxon>
        <taxon>Glomerellales</taxon>
        <taxon>Glomerellaceae</taxon>
        <taxon>Colletotrichum</taxon>
        <taxon>Colletotrichum acutatum species complex</taxon>
    </lineage>
</organism>
<dbReference type="GeneID" id="85481062"/>
<keyword evidence="3" id="KW-1185">Reference proteome</keyword>
<reference evidence="2" key="1">
    <citation type="submission" date="2021-06" db="EMBL/GenBank/DDBJ databases">
        <title>Comparative genomics, transcriptomics and evolutionary studies reveal genomic signatures of adaptation to plant cell wall in hemibiotrophic fungi.</title>
        <authorList>
            <consortium name="DOE Joint Genome Institute"/>
            <person name="Baroncelli R."/>
            <person name="Diaz J.F."/>
            <person name="Benocci T."/>
            <person name="Peng M."/>
            <person name="Battaglia E."/>
            <person name="Haridas S."/>
            <person name="Andreopoulos W."/>
            <person name="Labutti K."/>
            <person name="Pangilinan J."/>
            <person name="Floch G.L."/>
            <person name="Makela M.R."/>
            <person name="Henrissat B."/>
            <person name="Grigoriev I.V."/>
            <person name="Crouch J.A."/>
            <person name="De Vries R.P."/>
            <person name="Sukno S.A."/>
            <person name="Thon M.R."/>
        </authorList>
    </citation>
    <scope>NUCLEOTIDE SEQUENCE</scope>
    <source>
        <strain evidence="2">CBS 102054</strain>
    </source>
</reference>
<accession>A0AAJ0A496</accession>
<name>A0AAJ0A496_9PEZI</name>
<dbReference type="EMBL" id="JAHMHQ010000001">
    <property type="protein sequence ID" value="KAK1655628.1"/>
    <property type="molecule type" value="Genomic_DNA"/>
</dbReference>
<feature type="region of interest" description="Disordered" evidence="1">
    <location>
        <begin position="79"/>
        <end position="104"/>
    </location>
</feature>
<evidence type="ECO:0000313" key="2">
    <source>
        <dbReference type="EMBL" id="KAK1655628.1"/>
    </source>
</evidence>
<dbReference type="AlphaFoldDB" id="A0AAJ0A496"/>
<proteinExistence type="predicted"/>
<dbReference type="RefSeq" id="XP_060451672.1">
    <property type="nucleotide sequence ID" value="XM_060596200.1"/>
</dbReference>
<evidence type="ECO:0000256" key="1">
    <source>
        <dbReference type="SAM" id="MobiDB-lite"/>
    </source>
</evidence>
<evidence type="ECO:0000313" key="3">
    <source>
        <dbReference type="Proteomes" id="UP001243989"/>
    </source>
</evidence>